<evidence type="ECO:0000313" key="5">
    <source>
        <dbReference type="EMBL" id="KAI9637222.1"/>
    </source>
</evidence>
<dbReference type="InterPro" id="IPR010982">
    <property type="entry name" value="Lambda_DNA-bd_dom_sf"/>
</dbReference>
<gene>
    <name evidence="3" type="primary">cyn1</name>
    <name evidence="5" type="ORF">MKK02DRAFT_24023</name>
</gene>
<dbReference type="AlphaFoldDB" id="A0AA38HBR5"/>
<dbReference type="GO" id="GO:0008824">
    <property type="term" value="F:cyanate hydratase activity"/>
    <property type="evidence" value="ECO:0007669"/>
    <property type="project" value="UniProtKB-UniRule"/>
</dbReference>
<dbReference type="InterPro" id="IPR003712">
    <property type="entry name" value="Cyanate_lyase_C"/>
</dbReference>
<evidence type="ECO:0000256" key="2">
    <source>
        <dbReference type="ARBA" id="ARBA00023239"/>
    </source>
</evidence>
<dbReference type="SUPFAM" id="SSF55234">
    <property type="entry name" value="Cyanase C-terminal domain"/>
    <property type="match status" value="1"/>
</dbReference>
<dbReference type="PIRSF" id="PIRSF001263">
    <property type="entry name" value="Cyanate_hydratas"/>
    <property type="match status" value="1"/>
</dbReference>
<dbReference type="SUPFAM" id="SSF47413">
    <property type="entry name" value="lambda repressor-like DNA-binding domains"/>
    <property type="match status" value="1"/>
</dbReference>
<dbReference type="PANTHER" id="PTHR34186">
    <property type="entry name" value="CYANATE HYDRATASE"/>
    <property type="match status" value="1"/>
</dbReference>
<dbReference type="Gene3D" id="1.10.260.40">
    <property type="entry name" value="lambda repressor-like DNA-binding domains"/>
    <property type="match status" value="1"/>
</dbReference>
<dbReference type="Gene3D" id="3.30.1160.10">
    <property type="entry name" value="Cyanate lyase, C-terminal domain"/>
    <property type="match status" value="1"/>
</dbReference>
<dbReference type="NCBIfam" id="NF002773">
    <property type="entry name" value="PRK02866.1"/>
    <property type="match status" value="1"/>
</dbReference>
<dbReference type="EC" id="4.2.1.104" evidence="3"/>
<accession>A0AA38HBR5</accession>
<dbReference type="HAMAP" id="MF_00535">
    <property type="entry name" value="Cyanate_hydrat"/>
    <property type="match status" value="1"/>
</dbReference>
<feature type="domain" description="Cyanate lyase C-terminal" evidence="4">
    <location>
        <begin position="88"/>
        <end position="160"/>
    </location>
</feature>
<comment type="caution">
    <text evidence="5">The sequence shown here is derived from an EMBL/GenBank/DDBJ whole genome shotgun (WGS) entry which is preliminary data.</text>
</comment>
<evidence type="ECO:0000256" key="1">
    <source>
        <dbReference type="ARBA" id="ARBA00003561"/>
    </source>
</evidence>
<dbReference type="EMBL" id="JAKWFO010000004">
    <property type="protein sequence ID" value="KAI9637222.1"/>
    <property type="molecule type" value="Genomic_DNA"/>
</dbReference>
<comment type="function">
    <text evidence="1 3">Catalyzes the reaction of cyanate with bicarbonate to produce ammonia and carbon dioxide.</text>
</comment>
<comment type="catalytic activity">
    <reaction evidence="3">
        <text>cyanate + hydrogencarbonate + 3 H(+) = NH4(+) + 2 CO2</text>
        <dbReference type="Rhea" id="RHEA:11120"/>
        <dbReference type="ChEBI" id="CHEBI:15378"/>
        <dbReference type="ChEBI" id="CHEBI:16526"/>
        <dbReference type="ChEBI" id="CHEBI:17544"/>
        <dbReference type="ChEBI" id="CHEBI:28938"/>
        <dbReference type="ChEBI" id="CHEBI:29195"/>
        <dbReference type="EC" id="4.2.1.104"/>
    </reaction>
</comment>
<reference evidence="5" key="1">
    <citation type="journal article" date="2022" name="G3 (Bethesda)">
        <title>High quality genome of the basidiomycete yeast Dioszegia hungarica PDD-24b-2 isolated from cloud water.</title>
        <authorList>
            <person name="Jarrige D."/>
            <person name="Haridas S."/>
            <person name="Bleykasten-Grosshans C."/>
            <person name="Joly M."/>
            <person name="Nadalig T."/>
            <person name="Sancelme M."/>
            <person name="Vuilleumier S."/>
            <person name="Grigoriev I.V."/>
            <person name="Amato P."/>
            <person name="Bringel F."/>
        </authorList>
    </citation>
    <scope>NUCLEOTIDE SEQUENCE</scope>
    <source>
        <strain evidence="5">PDD-24b-2</strain>
    </source>
</reference>
<dbReference type="Proteomes" id="UP001164286">
    <property type="component" value="Unassembled WGS sequence"/>
</dbReference>
<feature type="active site" evidence="3">
    <location>
        <position position="104"/>
    </location>
</feature>
<dbReference type="SMART" id="SM01116">
    <property type="entry name" value="Cyanate_lyase"/>
    <property type="match status" value="1"/>
</dbReference>
<evidence type="ECO:0000256" key="3">
    <source>
        <dbReference type="HAMAP-Rule" id="MF_03139"/>
    </source>
</evidence>
<dbReference type="CDD" id="cd00559">
    <property type="entry name" value="Cyanase_C"/>
    <property type="match status" value="1"/>
</dbReference>
<comment type="similarity">
    <text evidence="3">Belongs to the cyanase family.</text>
</comment>
<sequence length="165" mass="17965">MLDVPAHSTALLAAKAKSGKTFDQIAEEINKPEVWTTALFFGQTRCDEETAKKIVAALGIESGEALVMGLAGKDEGSMGVEGMTTRGGTWDGPPQDPVLYRLYEVLVVYGFSYKALIHEKFGDGIMSAIDFRTSVTRKADPKGDRVVITLDGKFLNYSTPEVWGR</sequence>
<dbReference type="InterPro" id="IPR048564">
    <property type="entry name" value="CYNS_N"/>
</dbReference>
<dbReference type="InterPro" id="IPR008076">
    <property type="entry name" value="Cyanase"/>
</dbReference>
<keyword evidence="2 3" id="KW-0456">Lyase</keyword>
<name>A0AA38HBR5_9TREE</name>
<dbReference type="GO" id="GO:0003677">
    <property type="term" value="F:DNA binding"/>
    <property type="evidence" value="ECO:0007669"/>
    <property type="project" value="InterPro"/>
</dbReference>
<organism evidence="5 6">
    <name type="scientific">Dioszegia hungarica</name>
    <dbReference type="NCBI Taxonomy" id="4972"/>
    <lineage>
        <taxon>Eukaryota</taxon>
        <taxon>Fungi</taxon>
        <taxon>Dikarya</taxon>
        <taxon>Basidiomycota</taxon>
        <taxon>Agaricomycotina</taxon>
        <taxon>Tremellomycetes</taxon>
        <taxon>Tremellales</taxon>
        <taxon>Bulleribasidiaceae</taxon>
        <taxon>Dioszegia</taxon>
    </lineage>
</organism>
<dbReference type="Pfam" id="PF02560">
    <property type="entry name" value="Cyanate_lyase"/>
    <property type="match status" value="1"/>
</dbReference>
<feature type="active site" evidence="3">
    <location>
        <position position="101"/>
    </location>
</feature>
<feature type="active site" evidence="3">
    <location>
        <position position="127"/>
    </location>
</feature>
<dbReference type="PRINTS" id="PR01693">
    <property type="entry name" value="CYANASE"/>
</dbReference>
<dbReference type="InterPro" id="IPR036581">
    <property type="entry name" value="Cyanate_lyase_C_sf"/>
</dbReference>
<proteinExistence type="inferred from homology"/>
<dbReference type="PANTHER" id="PTHR34186:SF2">
    <property type="entry name" value="CYANATE HYDRATASE"/>
    <property type="match status" value="1"/>
</dbReference>
<evidence type="ECO:0000313" key="6">
    <source>
        <dbReference type="Proteomes" id="UP001164286"/>
    </source>
</evidence>
<dbReference type="NCBIfam" id="TIGR00673">
    <property type="entry name" value="cynS"/>
    <property type="match status" value="1"/>
</dbReference>
<dbReference type="Pfam" id="PF21291">
    <property type="entry name" value="CYNS_N"/>
    <property type="match status" value="1"/>
</dbReference>
<evidence type="ECO:0000259" key="4">
    <source>
        <dbReference type="SMART" id="SM01116"/>
    </source>
</evidence>
<protein>
    <recommendedName>
        <fullName evidence="3">Cyanate hydratase</fullName>
        <shortName evidence="3">Cyanase</shortName>
        <ecNumber evidence="3">4.2.1.104</ecNumber>
    </recommendedName>
    <alternativeName>
        <fullName evidence="3">Cyanate hydrolase</fullName>
    </alternativeName>
    <alternativeName>
        <fullName evidence="3">Cyanate lyase</fullName>
    </alternativeName>
</protein>
<keyword evidence="6" id="KW-1185">Reference proteome</keyword>